<dbReference type="Proteomes" id="UP000324392">
    <property type="component" value="Chromosome"/>
</dbReference>
<dbReference type="InterPro" id="IPR010877">
    <property type="entry name" value="Phage_Mu_Gp46"/>
</dbReference>
<dbReference type="Pfam" id="PF07409">
    <property type="entry name" value="GP46"/>
    <property type="match status" value="1"/>
</dbReference>
<evidence type="ECO:0000313" key="2">
    <source>
        <dbReference type="Proteomes" id="UP000324392"/>
    </source>
</evidence>
<evidence type="ECO:0000313" key="1">
    <source>
        <dbReference type="EMBL" id="BBI91833.1"/>
    </source>
</evidence>
<dbReference type="RefSeq" id="WP_006708164.1">
    <property type="nucleotide sequence ID" value="NZ_AP019531.1"/>
</dbReference>
<name>A0A455VFJ3_9GAMM</name>
<proteinExistence type="predicted"/>
<organism evidence="1 2">
    <name type="scientific">Serratia symbiotica</name>
    <dbReference type="NCBI Taxonomy" id="138074"/>
    <lineage>
        <taxon>Bacteria</taxon>
        <taxon>Pseudomonadati</taxon>
        <taxon>Pseudomonadota</taxon>
        <taxon>Gammaproteobacteria</taxon>
        <taxon>Enterobacterales</taxon>
        <taxon>Yersiniaceae</taxon>
        <taxon>Serratia</taxon>
    </lineage>
</organism>
<protein>
    <submittedName>
        <fullName evidence="1">Phage protein GP46</fullName>
    </submittedName>
</protein>
<reference evidence="1 2" key="1">
    <citation type="submission" date="2019-03" db="EMBL/GenBank/DDBJ databases">
        <title>The genome sequence of Candidatus Serratia symbiotica strain IS.</title>
        <authorList>
            <person name="Nikoh N."/>
            <person name="Koga R."/>
            <person name="Oshima K."/>
            <person name="Hattori M."/>
            <person name="Fukatsu T."/>
        </authorList>
    </citation>
    <scope>NUCLEOTIDE SEQUENCE [LARGE SCALE GENOMIC DNA]</scope>
    <source>
        <strain evidence="1 2">IS</strain>
    </source>
</reference>
<accession>A0A455VFJ3</accession>
<dbReference type="AlphaFoldDB" id="A0A455VFJ3"/>
<sequence length="136" mass="15671">MLMNKKVNTALPDQERLRRAVMISLFTWRRAEPDDDTDTPFGWWGDTWPTVQNDRIGSRLHLLKRSTLTNQTAQKAKEYIAQALTWMTDDGIALRVDVDVVRTVIDRLMATVILTLPDHDTKTISINNLWSVIHAK</sequence>
<gene>
    <name evidence="1" type="ORF">SSYIS1_12430</name>
</gene>
<dbReference type="EMBL" id="AP019531">
    <property type="protein sequence ID" value="BBI91833.1"/>
    <property type="molecule type" value="Genomic_DNA"/>
</dbReference>